<proteinExistence type="inferred from homology"/>
<gene>
    <name evidence="6" type="primary">dabA</name>
    <name evidence="7" type="ORF">C8D85_3155</name>
</gene>
<keyword evidence="1 6" id="KW-0813">Transport</keyword>
<comment type="subcellular location">
    <subcellularLocation>
        <location evidence="6">Cell membrane</location>
        <topology evidence="6">Peripheral membrane protein</topology>
    </subcellularLocation>
</comment>
<keyword evidence="8" id="KW-1185">Reference proteome</keyword>
<feature type="binding site" evidence="6">
    <location>
        <position position="346"/>
    </location>
    <ligand>
        <name>Zn(2+)</name>
        <dbReference type="ChEBI" id="CHEBI:29105"/>
    </ligand>
</feature>
<evidence type="ECO:0000256" key="2">
    <source>
        <dbReference type="ARBA" id="ARBA00022475"/>
    </source>
</evidence>
<dbReference type="EMBL" id="SNZA01000006">
    <property type="protein sequence ID" value="TDR06225.1"/>
    <property type="molecule type" value="Genomic_DNA"/>
</dbReference>
<keyword evidence="2 6" id="KW-1003">Cell membrane</keyword>
<name>A0A4R6WYI5_9GAMM</name>
<dbReference type="GO" id="GO:0005886">
    <property type="term" value="C:plasma membrane"/>
    <property type="evidence" value="ECO:0007669"/>
    <property type="project" value="UniProtKB-SubCell"/>
</dbReference>
<dbReference type="InterPro" id="IPR018752">
    <property type="entry name" value="DabA"/>
</dbReference>
<dbReference type="OrthoDB" id="9805101at2"/>
<comment type="function">
    <text evidence="6">Part of an energy-coupled inorganic carbon pump.</text>
</comment>
<dbReference type="HAMAP" id="MF_01871">
    <property type="entry name" value="DabA"/>
    <property type="match status" value="1"/>
</dbReference>
<dbReference type="PANTHER" id="PTHR38344">
    <property type="entry name" value="UPF0753 PROTEIN AQ_863"/>
    <property type="match status" value="1"/>
</dbReference>
<dbReference type="Proteomes" id="UP000295729">
    <property type="component" value="Unassembled WGS sequence"/>
</dbReference>
<dbReference type="Pfam" id="PF10070">
    <property type="entry name" value="DabA"/>
    <property type="match status" value="1"/>
</dbReference>
<evidence type="ECO:0000256" key="5">
    <source>
        <dbReference type="ARBA" id="ARBA00023136"/>
    </source>
</evidence>
<evidence type="ECO:0000313" key="8">
    <source>
        <dbReference type="Proteomes" id="UP000295729"/>
    </source>
</evidence>
<feature type="binding site" evidence="6">
    <location>
        <position position="344"/>
    </location>
    <ligand>
        <name>Zn(2+)</name>
        <dbReference type="ChEBI" id="CHEBI:29105"/>
    </ligand>
</feature>
<dbReference type="PANTHER" id="PTHR38344:SF1">
    <property type="entry name" value="INORGANIC CARBON TRANSPORTER SUBUNIT DABA-RELATED"/>
    <property type="match status" value="1"/>
</dbReference>
<reference evidence="7 8" key="1">
    <citation type="submission" date="2019-03" db="EMBL/GenBank/DDBJ databases">
        <title>Genomic Encyclopedia of Type Strains, Phase IV (KMG-IV): sequencing the most valuable type-strain genomes for metagenomic binning, comparative biology and taxonomic classification.</title>
        <authorList>
            <person name="Goeker M."/>
        </authorList>
    </citation>
    <scope>NUCLEOTIDE SEQUENCE [LARGE SCALE GENOMIC DNA]</scope>
    <source>
        <strain evidence="7 8">DSM 5604</strain>
    </source>
</reference>
<comment type="subunit">
    <text evidence="6">Forms a complex with DabB.</text>
</comment>
<keyword evidence="5 6" id="KW-0472">Membrane</keyword>
<feature type="binding site" evidence="6">
    <location>
        <position position="519"/>
    </location>
    <ligand>
        <name>Zn(2+)</name>
        <dbReference type="ChEBI" id="CHEBI:29105"/>
    </ligand>
</feature>
<feature type="binding site" evidence="6">
    <location>
        <position position="504"/>
    </location>
    <ligand>
        <name>Zn(2+)</name>
        <dbReference type="ChEBI" id="CHEBI:29105"/>
    </ligand>
</feature>
<comment type="caution">
    <text evidence="7">The sequence shown here is derived from an EMBL/GenBank/DDBJ whole genome shotgun (WGS) entry which is preliminary data.</text>
</comment>
<comment type="cofactor">
    <cofactor evidence="6">
        <name>Zn(2+)</name>
        <dbReference type="ChEBI" id="CHEBI:29105"/>
    </cofactor>
</comment>
<organism evidence="7 8">
    <name type="scientific">Marinomonas communis</name>
    <dbReference type="NCBI Taxonomy" id="28254"/>
    <lineage>
        <taxon>Bacteria</taxon>
        <taxon>Pseudomonadati</taxon>
        <taxon>Pseudomonadota</taxon>
        <taxon>Gammaproteobacteria</taxon>
        <taxon>Oceanospirillales</taxon>
        <taxon>Oceanospirillaceae</taxon>
        <taxon>Marinomonas</taxon>
    </lineage>
</organism>
<evidence type="ECO:0000256" key="3">
    <source>
        <dbReference type="ARBA" id="ARBA00022723"/>
    </source>
</evidence>
<comment type="similarity">
    <text evidence="6">Belongs to the inorganic carbon transporter (TC 9.A.2) DabA family.</text>
</comment>
<protein>
    <recommendedName>
        <fullName evidence="6">Probable inorganic carbon transporter subunit DabA</fullName>
    </recommendedName>
</protein>
<accession>A0A4R6WYI5</accession>
<evidence type="ECO:0000256" key="1">
    <source>
        <dbReference type="ARBA" id="ARBA00022448"/>
    </source>
</evidence>
<dbReference type="AlphaFoldDB" id="A0A4R6WYI5"/>
<evidence type="ECO:0000313" key="7">
    <source>
        <dbReference type="EMBL" id="TDR06225.1"/>
    </source>
</evidence>
<sequence length="803" mass="91696">MSDFTVSQSLTTQQQEALQRATKCLAPNWPLDRMIAVNPLWNLVDRPFDNVATDMSLLAGIRCHMPVETYLSWYEEGRIQNQQLLQAAHEYGLNLSAEALIVHLSKDTGRVQSWRNIADWADLTRSNHKMSWHDEITHQISQFCAAHYQDQRPMLQRQYRQQSLNLYQHWLQVSRMDRGLSIILSESHLADEFDLLPNDQEQLFATAISELKVPSQSIYNYGQALLLDINGWGAYLAYRAFEAEKIGKSQDDVRSLLAIKLAWELVIWRYLEKHQADEFDALKERWGQQLLHTHELRSQHHDALSIPRIWARALELSEQHRLQQQLVNAQPKPSDKATLQAIFCIDVRSEVYRRALESQSREIETYGFAGFFGLPIEYEQAGTQVSRPQLPGLVPASIRVFESTPNEHKLAQTSRHAGWNRWGNAAAATFSMVESMGWWYAFKLFKKSLKGDQGHALSPTDATHWTLTRQGHALSVDDQALLAKGVLDTMGLRYYAPTVLLVGHGSHSCNNLQSAGLECGACGGQTGEVNVRVLAQLLNDTQVREALDKLGHEIPSNTQFVAALHNTMTDHVTCFQEVRDGFVYDWLQQATYLTQLERAPRLDPALLEMDKQERNEAYLKRAKDWSQTRPEWGLADNNAFIIAPRQYTRALDLNGRCFLHDYDFHLDPDSAVLERLMTAPMLVTHWINMQYNLSTTDNFKFGSGNKVLHNAVGDHIGVFEGNGGDLRIGLAMQSLHDGQQWMHTPQRLAVYIRAPQSAIAAVVAKHALLQHLINHQWLYVFQWQDQSIHRFHAGEWHPCPAND</sequence>
<evidence type="ECO:0000256" key="4">
    <source>
        <dbReference type="ARBA" id="ARBA00022833"/>
    </source>
</evidence>
<keyword evidence="3 6" id="KW-0479">Metal-binding</keyword>
<dbReference type="GO" id="GO:0008270">
    <property type="term" value="F:zinc ion binding"/>
    <property type="evidence" value="ECO:0007669"/>
    <property type="project" value="UniProtKB-UniRule"/>
</dbReference>
<evidence type="ECO:0000256" key="6">
    <source>
        <dbReference type="HAMAP-Rule" id="MF_01871"/>
    </source>
</evidence>
<keyword evidence="4 6" id="KW-0862">Zinc</keyword>
<dbReference type="RefSeq" id="WP_133564514.1">
    <property type="nucleotide sequence ID" value="NZ_SNZA01000006.1"/>
</dbReference>